<comment type="caution">
    <text evidence="3">The sequence shown here is derived from an EMBL/GenBank/DDBJ whole genome shotgun (WGS) entry which is preliminary data.</text>
</comment>
<proteinExistence type="predicted"/>
<protein>
    <submittedName>
        <fullName evidence="3">Alpha/beta hydrolase</fullName>
    </submittedName>
</protein>
<feature type="domain" description="Alpha/beta hydrolase fold-3" evidence="2">
    <location>
        <begin position="106"/>
        <end position="311"/>
    </location>
</feature>
<dbReference type="RefSeq" id="WP_380134956.1">
    <property type="nucleotide sequence ID" value="NZ_JBHLUI010000003.1"/>
</dbReference>
<dbReference type="Pfam" id="PF07859">
    <property type="entry name" value="Abhydrolase_3"/>
    <property type="match status" value="1"/>
</dbReference>
<dbReference type="PANTHER" id="PTHR48081">
    <property type="entry name" value="AB HYDROLASE SUPERFAMILY PROTEIN C4A8.06C"/>
    <property type="match status" value="1"/>
</dbReference>
<sequence length="341" mass="36056">MRRRPPSSRRRGGLLPLLALTAGAAWLAPHVARRRRAVQAVAPELRSPGLFVPTDLTPRRVRLANALPVRPAELGPDVRLREERTADGVPLRVVERTDRTGTTGALVWIHGGGYVLGSAVADDETAARLARDLGVLVVNVEYRLAGVAPAPAGVEDCFSALRWVHERAATLGVDPARVAVGGASAGGGLAACLAQLAHDRGVDVALQALVYPMLDDRTVLRTDHGGTGTFVWTPASNRLGWTTYLGHAPGSAEPVPYAVAARRGDLAGLAPAWIGVGDLDLFHAEDVAYAERLRAAGVACELVEIPGAYHGSDGFFPAAPQTVQLRESLNEALRRVLVPGR</sequence>
<organism evidence="3 4">
    <name type="scientific">Kineococcus gynurae</name>
    <dbReference type="NCBI Taxonomy" id="452979"/>
    <lineage>
        <taxon>Bacteria</taxon>
        <taxon>Bacillati</taxon>
        <taxon>Actinomycetota</taxon>
        <taxon>Actinomycetes</taxon>
        <taxon>Kineosporiales</taxon>
        <taxon>Kineosporiaceae</taxon>
        <taxon>Kineococcus</taxon>
    </lineage>
</organism>
<evidence type="ECO:0000313" key="3">
    <source>
        <dbReference type="EMBL" id="MFB9377180.1"/>
    </source>
</evidence>
<dbReference type="InterPro" id="IPR050300">
    <property type="entry name" value="GDXG_lipolytic_enzyme"/>
</dbReference>
<dbReference type="GO" id="GO:0016787">
    <property type="term" value="F:hydrolase activity"/>
    <property type="evidence" value="ECO:0007669"/>
    <property type="project" value="UniProtKB-KW"/>
</dbReference>
<dbReference type="InterPro" id="IPR013094">
    <property type="entry name" value="AB_hydrolase_3"/>
</dbReference>
<evidence type="ECO:0000313" key="4">
    <source>
        <dbReference type="Proteomes" id="UP001589748"/>
    </source>
</evidence>
<keyword evidence="4" id="KW-1185">Reference proteome</keyword>
<dbReference type="InterPro" id="IPR029058">
    <property type="entry name" value="AB_hydrolase_fold"/>
</dbReference>
<dbReference type="SUPFAM" id="SSF53474">
    <property type="entry name" value="alpha/beta-Hydrolases"/>
    <property type="match status" value="1"/>
</dbReference>
<name>A0ABV5LSZ6_9ACTN</name>
<dbReference type="Gene3D" id="3.40.50.1820">
    <property type="entry name" value="alpha/beta hydrolase"/>
    <property type="match status" value="1"/>
</dbReference>
<evidence type="ECO:0000259" key="2">
    <source>
        <dbReference type="Pfam" id="PF07859"/>
    </source>
</evidence>
<dbReference type="EMBL" id="JBHMDM010000004">
    <property type="protein sequence ID" value="MFB9377180.1"/>
    <property type="molecule type" value="Genomic_DNA"/>
</dbReference>
<keyword evidence="1 3" id="KW-0378">Hydrolase</keyword>
<reference evidence="3 4" key="1">
    <citation type="submission" date="2024-09" db="EMBL/GenBank/DDBJ databases">
        <authorList>
            <person name="Sun Q."/>
            <person name="Mori K."/>
        </authorList>
    </citation>
    <scope>NUCLEOTIDE SEQUENCE [LARGE SCALE GENOMIC DNA]</scope>
    <source>
        <strain evidence="3 4">TISTR 1856</strain>
    </source>
</reference>
<evidence type="ECO:0000256" key="1">
    <source>
        <dbReference type="ARBA" id="ARBA00022801"/>
    </source>
</evidence>
<gene>
    <name evidence="3" type="ORF">ACFFVI_09370</name>
</gene>
<dbReference type="Proteomes" id="UP001589748">
    <property type="component" value="Unassembled WGS sequence"/>
</dbReference>
<accession>A0ABV5LSZ6</accession>
<dbReference type="PANTHER" id="PTHR48081:SF8">
    <property type="entry name" value="ALPHA_BETA HYDROLASE FOLD-3 DOMAIN-CONTAINING PROTEIN-RELATED"/>
    <property type="match status" value="1"/>
</dbReference>